<dbReference type="PANTHER" id="PTHR30231">
    <property type="entry name" value="DNA POLYMERASE III SUBUNIT EPSILON"/>
    <property type="match status" value="1"/>
</dbReference>
<dbReference type="Pfam" id="PF00929">
    <property type="entry name" value="RNase_T"/>
    <property type="match status" value="1"/>
</dbReference>
<keyword evidence="3" id="KW-0269">Exonuclease</keyword>
<dbReference type="EMBL" id="CP015208">
    <property type="protein sequence ID" value="AOY56728.1"/>
    <property type="molecule type" value="Genomic_DNA"/>
</dbReference>
<dbReference type="InterPro" id="IPR012337">
    <property type="entry name" value="RNaseH-like_sf"/>
</dbReference>
<dbReference type="OrthoDB" id="9791657at2"/>
<evidence type="ECO:0000256" key="1">
    <source>
        <dbReference type="ARBA" id="ARBA00022722"/>
    </source>
</evidence>
<dbReference type="GO" id="GO:0008408">
    <property type="term" value="F:3'-5' exonuclease activity"/>
    <property type="evidence" value="ECO:0007669"/>
    <property type="project" value="TreeGrafter"/>
</dbReference>
<accession>A0A1D9E0Z4</accession>
<feature type="domain" description="Exonuclease" evidence="4">
    <location>
        <begin position="7"/>
        <end position="184"/>
    </location>
</feature>
<dbReference type="SUPFAM" id="SSF53098">
    <property type="entry name" value="Ribonuclease H-like"/>
    <property type="match status" value="1"/>
</dbReference>
<reference evidence="5 6" key="1">
    <citation type="journal article" date="2016" name="Biochim. Biophys. Acta">
        <title>Photochemical characterization of actinorhodopsin and its functional existence in the natural host.</title>
        <authorList>
            <person name="Nakamura S."/>
            <person name="Kikukawa T."/>
            <person name="Tamogami J."/>
            <person name="Kamiya M."/>
            <person name="Aizawa T."/>
            <person name="Hahn M.W."/>
            <person name="Ihara K."/>
            <person name="Kamo N."/>
            <person name="Demura M."/>
        </authorList>
    </citation>
    <scope>NUCLEOTIDE SEQUENCE [LARGE SCALE GENOMIC DNA]</scope>
    <source>
        <strain evidence="5 6">MWH-Dar1</strain>
    </source>
</reference>
<dbReference type="GO" id="GO:0003676">
    <property type="term" value="F:nucleic acid binding"/>
    <property type="evidence" value="ECO:0007669"/>
    <property type="project" value="InterPro"/>
</dbReference>
<evidence type="ECO:0000313" key="6">
    <source>
        <dbReference type="Proteomes" id="UP000243784"/>
    </source>
</evidence>
<evidence type="ECO:0000313" key="5">
    <source>
        <dbReference type="EMBL" id="AOY56728.1"/>
    </source>
</evidence>
<sequence length="230" mass="25578">MPAWAERLAVFDLETTGLELREARIVTACALEIDSSGNPTSEVAEWLVNPGIDIPIQAASVHGVTTEIAQAKGQSAASAISEILAKLRFFFEQNIPVVAYNAPFDFTILHFEALRYGLEPLANPMPIIDPLVIDKYKDTYRGGKRRLENAAEFYRVPLKNAHNATADAIAAGRVAQAIARRWSTELPTDPIELHKLQVSWSEANDKSFEDYMRRVKDPSFTVVRGWPLKA</sequence>
<keyword evidence="1" id="KW-0540">Nuclease</keyword>
<keyword evidence="2" id="KW-0378">Hydrolase</keyword>
<keyword evidence="6" id="KW-1185">Reference proteome</keyword>
<dbReference type="NCBIfam" id="NF005927">
    <property type="entry name" value="PRK07942.1"/>
    <property type="match status" value="1"/>
</dbReference>
<evidence type="ECO:0000256" key="3">
    <source>
        <dbReference type="ARBA" id="ARBA00022839"/>
    </source>
</evidence>
<dbReference type="CDD" id="cd06127">
    <property type="entry name" value="DEDDh"/>
    <property type="match status" value="1"/>
</dbReference>
<dbReference type="InterPro" id="IPR013520">
    <property type="entry name" value="Ribonucl_H"/>
</dbReference>
<dbReference type="GO" id="GO:0005829">
    <property type="term" value="C:cytosol"/>
    <property type="evidence" value="ECO:0007669"/>
    <property type="project" value="TreeGrafter"/>
</dbReference>
<gene>
    <name evidence="5" type="ORF">A4Z71_03895</name>
</gene>
<evidence type="ECO:0000259" key="4">
    <source>
        <dbReference type="SMART" id="SM00479"/>
    </source>
</evidence>
<protein>
    <submittedName>
        <fullName evidence="5">DNA polymerase III subunit epsilon</fullName>
    </submittedName>
</protein>
<dbReference type="InterPro" id="IPR036397">
    <property type="entry name" value="RNaseH_sf"/>
</dbReference>
<evidence type="ECO:0000256" key="2">
    <source>
        <dbReference type="ARBA" id="ARBA00022801"/>
    </source>
</evidence>
<name>A0A1D9E0Z4_9MICO</name>
<dbReference type="Gene3D" id="3.30.420.10">
    <property type="entry name" value="Ribonuclease H-like superfamily/Ribonuclease H"/>
    <property type="match status" value="1"/>
</dbReference>
<dbReference type="Proteomes" id="UP000243784">
    <property type="component" value="Chromosome"/>
</dbReference>
<proteinExistence type="predicted"/>
<dbReference type="PANTHER" id="PTHR30231:SF4">
    <property type="entry name" value="PROTEIN NEN2"/>
    <property type="match status" value="1"/>
</dbReference>
<organism evidence="5 6">
    <name type="scientific">Candidatus Rhodoluna planktonica</name>
    <dbReference type="NCBI Taxonomy" id="535712"/>
    <lineage>
        <taxon>Bacteria</taxon>
        <taxon>Bacillati</taxon>
        <taxon>Actinomycetota</taxon>
        <taxon>Actinomycetes</taxon>
        <taxon>Micrococcales</taxon>
        <taxon>Microbacteriaceae</taxon>
        <taxon>Luna cluster</taxon>
        <taxon>Luna-1 subcluster</taxon>
        <taxon>Rhodoluna</taxon>
    </lineage>
</organism>
<dbReference type="AlphaFoldDB" id="A0A1D9E0Z4"/>
<dbReference type="SMART" id="SM00479">
    <property type="entry name" value="EXOIII"/>
    <property type="match status" value="1"/>
</dbReference>
<dbReference type="STRING" id="535712.A4Z71_03895"/>
<dbReference type="KEGG" id="rpla:A4Z71_03895"/>